<evidence type="ECO:0000256" key="1">
    <source>
        <dbReference type="SAM" id="Phobius"/>
    </source>
</evidence>
<gene>
    <name evidence="2" type="ORF">CLUMA_CG010942</name>
</gene>
<keyword evidence="3" id="KW-1185">Reference proteome</keyword>
<keyword evidence="1" id="KW-0812">Transmembrane</keyword>
<reference evidence="2 3" key="1">
    <citation type="submission" date="2015-04" db="EMBL/GenBank/DDBJ databases">
        <authorList>
            <person name="Syromyatnikov M.Y."/>
            <person name="Popov V.N."/>
        </authorList>
    </citation>
    <scope>NUCLEOTIDE SEQUENCE [LARGE SCALE GENOMIC DNA]</scope>
</reference>
<sequence length="118" mass="14551">MRLWFSWFSQEPNQLFRKINLKCTLNFTFHFILKLLMMICMLIIHYISQDCYELLNGKEEILNRIRSSLRNNNNKETQQSTNNCRNAHNFYLQFHYRREILEDYTGMVFDTKSLQYYD</sequence>
<feature type="transmembrane region" description="Helical" evidence="1">
    <location>
        <begin position="27"/>
        <end position="47"/>
    </location>
</feature>
<keyword evidence="1" id="KW-1133">Transmembrane helix</keyword>
<evidence type="ECO:0000313" key="3">
    <source>
        <dbReference type="Proteomes" id="UP000183832"/>
    </source>
</evidence>
<organism evidence="2 3">
    <name type="scientific">Clunio marinus</name>
    <dbReference type="NCBI Taxonomy" id="568069"/>
    <lineage>
        <taxon>Eukaryota</taxon>
        <taxon>Metazoa</taxon>
        <taxon>Ecdysozoa</taxon>
        <taxon>Arthropoda</taxon>
        <taxon>Hexapoda</taxon>
        <taxon>Insecta</taxon>
        <taxon>Pterygota</taxon>
        <taxon>Neoptera</taxon>
        <taxon>Endopterygota</taxon>
        <taxon>Diptera</taxon>
        <taxon>Nematocera</taxon>
        <taxon>Chironomoidea</taxon>
        <taxon>Chironomidae</taxon>
        <taxon>Clunio</taxon>
    </lineage>
</organism>
<evidence type="ECO:0000313" key="2">
    <source>
        <dbReference type="EMBL" id="CRK97556.1"/>
    </source>
</evidence>
<dbReference type="AlphaFoldDB" id="A0A1J1IDB9"/>
<proteinExistence type="predicted"/>
<accession>A0A1J1IDB9</accession>
<dbReference type="EMBL" id="CVRI01000047">
    <property type="protein sequence ID" value="CRK97556.1"/>
    <property type="molecule type" value="Genomic_DNA"/>
</dbReference>
<name>A0A1J1IDB9_9DIPT</name>
<dbReference type="Proteomes" id="UP000183832">
    <property type="component" value="Unassembled WGS sequence"/>
</dbReference>
<protein>
    <submittedName>
        <fullName evidence="2">CLUMA_CG010942, isoform A</fullName>
    </submittedName>
</protein>
<keyword evidence="1" id="KW-0472">Membrane</keyword>